<feature type="region of interest" description="Disordered" evidence="2">
    <location>
        <begin position="96"/>
        <end position="175"/>
    </location>
</feature>
<sequence length="268" mass="27786">MRPHKVRRIGFVPRITVYQAQGDAANGQTVLALDMLEAMRLVDAEGLSQEDAASSMGISTPTLCRILAQGRHQTALALTTGSSLVIAGGNVAYSGAARRQGRGSGPGQSASGTGPSRGSGRGPGHGGGSGHGLHGRGQRQPAAEPCIGRPPVQPGQSHKTEPRAQPMAPPADTAAPLKQSINPLAIEMLRRSLVSFLPGRARIRHAALRITTSYEALRKALLAGGIAEVQFTAATGSALLLYEARRLDNTAFFAAAAPLGEYLLHAEG</sequence>
<dbReference type="OrthoDB" id="280278at2"/>
<dbReference type="RefSeq" id="WP_104936083.1">
    <property type="nucleotide sequence ID" value="NZ_CP021255.1"/>
</dbReference>
<accession>A0A2L1GM80</accession>
<comment type="similarity">
    <text evidence="1">Belongs to the UPF0251 family.</text>
</comment>
<evidence type="ECO:0000313" key="4">
    <source>
        <dbReference type="Proteomes" id="UP000239867"/>
    </source>
</evidence>
<dbReference type="Proteomes" id="UP000239867">
    <property type="component" value="Chromosome"/>
</dbReference>
<reference evidence="3 4" key="1">
    <citation type="journal article" date="2018" name="MBio">
        <title>Insights into the evolution of host association through the isolation and characterization of a novel human periodontal pathobiont, Desulfobulbus oralis.</title>
        <authorList>
            <person name="Cross K.L."/>
            <person name="Chirania P."/>
            <person name="Xiong W."/>
            <person name="Beall C.J."/>
            <person name="Elkins J.G."/>
            <person name="Giannone R.J."/>
            <person name="Griffen A.L."/>
            <person name="Guss A.M."/>
            <person name="Hettich R.L."/>
            <person name="Joshi S.S."/>
            <person name="Mokrzan E.M."/>
            <person name="Martin R.K."/>
            <person name="Zhulin I.B."/>
            <person name="Leys E.J."/>
            <person name="Podar M."/>
        </authorList>
    </citation>
    <scope>NUCLEOTIDE SEQUENCE [LARGE SCALE GENOMIC DNA]</scope>
    <source>
        <strain evidence="3 4">ORNL</strain>
    </source>
</reference>
<proteinExistence type="inferred from homology"/>
<dbReference type="InterPro" id="IPR002852">
    <property type="entry name" value="UPF0251"/>
</dbReference>
<evidence type="ECO:0000256" key="2">
    <source>
        <dbReference type="SAM" id="MobiDB-lite"/>
    </source>
</evidence>
<feature type="compositionally biased region" description="Gly residues" evidence="2">
    <location>
        <begin position="115"/>
        <end position="132"/>
    </location>
</feature>
<evidence type="ECO:0000256" key="1">
    <source>
        <dbReference type="ARBA" id="ARBA00009350"/>
    </source>
</evidence>
<evidence type="ECO:0000313" key="3">
    <source>
        <dbReference type="EMBL" id="AVD70791.1"/>
    </source>
</evidence>
<dbReference type="PANTHER" id="PTHR37478">
    <property type="match status" value="1"/>
</dbReference>
<organism evidence="3 4">
    <name type="scientific">Desulfobulbus oralis</name>
    <dbReference type="NCBI Taxonomy" id="1986146"/>
    <lineage>
        <taxon>Bacteria</taxon>
        <taxon>Pseudomonadati</taxon>
        <taxon>Thermodesulfobacteriota</taxon>
        <taxon>Desulfobulbia</taxon>
        <taxon>Desulfobulbales</taxon>
        <taxon>Desulfobulbaceae</taxon>
        <taxon>Desulfobulbus</taxon>
    </lineage>
</organism>
<protein>
    <submittedName>
        <fullName evidence="3">Uncharacterized protein</fullName>
    </submittedName>
</protein>
<dbReference type="Pfam" id="PF02001">
    <property type="entry name" value="DUF134"/>
    <property type="match status" value="1"/>
</dbReference>
<gene>
    <name evidence="3" type="ORF">CAY53_04255</name>
</gene>
<dbReference type="KEGG" id="deo:CAY53_04255"/>
<dbReference type="PANTHER" id="PTHR37478:SF2">
    <property type="entry name" value="UPF0251 PROTEIN TK0562"/>
    <property type="match status" value="1"/>
</dbReference>
<keyword evidence="4" id="KW-1185">Reference proteome</keyword>
<dbReference type="EMBL" id="CP021255">
    <property type="protein sequence ID" value="AVD70791.1"/>
    <property type="molecule type" value="Genomic_DNA"/>
</dbReference>
<name>A0A2L1GM80_9BACT</name>
<dbReference type="AlphaFoldDB" id="A0A2L1GM80"/>